<dbReference type="AlphaFoldDB" id="A0A816M1J3"/>
<gene>
    <name evidence="2" type="ORF">DARMORV10_C07P06880.1</name>
</gene>
<dbReference type="EMBL" id="HG994371">
    <property type="protein sequence ID" value="CAF1954238.1"/>
    <property type="molecule type" value="Genomic_DNA"/>
</dbReference>
<keyword evidence="1" id="KW-1133">Transmembrane helix</keyword>
<name>A0A816M1J3_BRANA</name>
<dbReference type="Proteomes" id="UP001295469">
    <property type="component" value="Chromosome C07"/>
</dbReference>
<evidence type="ECO:0000256" key="1">
    <source>
        <dbReference type="SAM" id="Phobius"/>
    </source>
</evidence>
<proteinExistence type="predicted"/>
<feature type="transmembrane region" description="Helical" evidence="1">
    <location>
        <begin position="113"/>
        <end position="134"/>
    </location>
</feature>
<accession>A0A816M1J3</accession>
<sequence length="136" mass="15475">MQMSTKHKPSGELISQIFVNVSSVWLRELLRCRGVLIRWSLSFLWKNGEKVERWVEVAVCFLGYGWRSIFSFRSRPAFSAREEERRGVLSWVSTVRCSGPGGSRLRRVSLVGFLNLSVLLLAWCVLVGFFTTAASS</sequence>
<organism evidence="2">
    <name type="scientific">Brassica napus</name>
    <name type="common">Rape</name>
    <dbReference type="NCBI Taxonomy" id="3708"/>
    <lineage>
        <taxon>Eukaryota</taxon>
        <taxon>Viridiplantae</taxon>
        <taxon>Streptophyta</taxon>
        <taxon>Embryophyta</taxon>
        <taxon>Tracheophyta</taxon>
        <taxon>Spermatophyta</taxon>
        <taxon>Magnoliopsida</taxon>
        <taxon>eudicotyledons</taxon>
        <taxon>Gunneridae</taxon>
        <taxon>Pentapetalae</taxon>
        <taxon>rosids</taxon>
        <taxon>malvids</taxon>
        <taxon>Brassicales</taxon>
        <taxon>Brassicaceae</taxon>
        <taxon>Brassiceae</taxon>
        <taxon>Brassica</taxon>
    </lineage>
</organism>
<evidence type="ECO:0000313" key="2">
    <source>
        <dbReference type="EMBL" id="CAF1954238.1"/>
    </source>
</evidence>
<reference evidence="2" key="1">
    <citation type="submission" date="2021-01" db="EMBL/GenBank/DDBJ databases">
        <authorList>
            <consortium name="Genoscope - CEA"/>
            <person name="William W."/>
        </authorList>
    </citation>
    <scope>NUCLEOTIDE SEQUENCE</scope>
</reference>
<keyword evidence="1" id="KW-0472">Membrane</keyword>
<keyword evidence="1" id="KW-0812">Transmembrane</keyword>
<protein>
    <submittedName>
        <fullName evidence="2">(rape) hypothetical protein</fullName>
    </submittedName>
</protein>